<proteinExistence type="predicted"/>
<keyword evidence="3" id="KW-1185">Reference proteome</keyword>
<dbReference type="EMBL" id="ML769394">
    <property type="protein sequence ID" value="KAE9407706.1"/>
    <property type="molecule type" value="Genomic_DNA"/>
</dbReference>
<sequence>MCGLSAPAHASHNSHSTRHSFTHRSNSTVSRLKARVLATGTVAKDCKGNCGCLRKLNALDLAYLESCIEQTPDLFLKELQEQLFEARGVEASQRCIHTSLKRCGFTRKEINWSLLTNEPITGIQQSGNTPGHQLEQELDDMITLYLMLPALSLDGILHLDVQDQPYTGASFNTFID</sequence>
<dbReference type="SUPFAM" id="SSF46689">
    <property type="entry name" value="Homeodomain-like"/>
    <property type="match status" value="1"/>
</dbReference>
<reference evidence="2" key="1">
    <citation type="journal article" date="2019" name="Environ. Microbiol.">
        <title>Fungal ecological strategies reflected in gene transcription - a case study of two litter decomposers.</title>
        <authorList>
            <person name="Barbi F."/>
            <person name="Kohler A."/>
            <person name="Barry K."/>
            <person name="Baskaran P."/>
            <person name="Daum C."/>
            <person name="Fauchery L."/>
            <person name="Ihrmark K."/>
            <person name="Kuo A."/>
            <person name="LaButti K."/>
            <person name="Lipzen A."/>
            <person name="Morin E."/>
            <person name="Grigoriev I.V."/>
            <person name="Henrissat B."/>
            <person name="Lindahl B."/>
            <person name="Martin F."/>
        </authorList>
    </citation>
    <scope>NUCLEOTIDE SEQUENCE</scope>
    <source>
        <strain evidence="2">JB14</strain>
    </source>
</reference>
<evidence type="ECO:0000256" key="1">
    <source>
        <dbReference type="SAM" id="MobiDB-lite"/>
    </source>
</evidence>
<accession>A0A6A4IAL5</accession>
<organism evidence="2 3">
    <name type="scientific">Gymnopus androsaceus JB14</name>
    <dbReference type="NCBI Taxonomy" id="1447944"/>
    <lineage>
        <taxon>Eukaryota</taxon>
        <taxon>Fungi</taxon>
        <taxon>Dikarya</taxon>
        <taxon>Basidiomycota</taxon>
        <taxon>Agaricomycotina</taxon>
        <taxon>Agaricomycetes</taxon>
        <taxon>Agaricomycetidae</taxon>
        <taxon>Agaricales</taxon>
        <taxon>Marasmiineae</taxon>
        <taxon>Omphalotaceae</taxon>
        <taxon>Gymnopus</taxon>
    </lineage>
</organism>
<evidence type="ECO:0000313" key="2">
    <source>
        <dbReference type="EMBL" id="KAE9407706.1"/>
    </source>
</evidence>
<dbReference type="InterPro" id="IPR009057">
    <property type="entry name" value="Homeodomain-like_sf"/>
</dbReference>
<dbReference type="Proteomes" id="UP000799118">
    <property type="component" value="Unassembled WGS sequence"/>
</dbReference>
<feature type="compositionally biased region" description="Low complexity" evidence="1">
    <location>
        <begin position="1"/>
        <end position="14"/>
    </location>
</feature>
<protein>
    <submittedName>
        <fullName evidence="2">Uncharacterized protein</fullName>
    </submittedName>
</protein>
<feature type="region of interest" description="Disordered" evidence="1">
    <location>
        <begin position="1"/>
        <end position="27"/>
    </location>
</feature>
<name>A0A6A4IAL5_9AGAR</name>
<dbReference type="OrthoDB" id="2963563at2759"/>
<gene>
    <name evidence="2" type="ORF">BT96DRAFT_933133</name>
</gene>
<dbReference type="AlphaFoldDB" id="A0A6A4IAL5"/>
<evidence type="ECO:0000313" key="3">
    <source>
        <dbReference type="Proteomes" id="UP000799118"/>
    </source>
</evidence>